<feature type="domain" description="Dynein associated protein" evidence="1">
    <location>
        <begin position="1"/>
        <end position="89"/>
    </location>
</feature>
<evidence type="ECO:0000259" key="1">
    <source>
        <dbReference type="Pfam" id="PF12455"/>
    </source>
</evidence>
<protein>
    <submittedName>
        <fullName evidence="2">Expressed protein</fullName>
    </submittedName>
</protein>
<sequence length="154" mass="17243">MRHLVEIYLTDSDYDTAELQFGDINTLDVDLDSILACVGFAKQTIATLEREGQTSADENLSELLFLPLQNLLTQARTAKVISKKLLRRLQDLTHQSCSLNPNHSNAMTVLKENTYDLANVSSRVGLCIVLLFGQITWFINAKKIACRSSRSLLI</sequence>
<proteinExistence type="predicted"/>
<evidence type="ECO:0000313" key="3">
    <source>
        <dbReference type="Proteomes" id="UP001153365"/>
    </source>
</evidence>
<dbReference type="EMBL" id="CALTRL010003538">
    <property type="protein sequence ID" value="CAH7681375.1"/>
    <property type="molecule type" value="Genomic_DNA"/>
</dbReference>
<keyword evidence="3" id="KW-1185">Reference proteome</keyword>
<reference evidence="2" key="1">
    <citation type="submission" date="2022-06" db="EMBL/GenBank/DDBJ databases">
        <authorList>
            <consortium name="SYNGENTA / RWTH Aachen University"/>
        </authorList>
    </citation>
    <scope>NUCLEOTIDE SEQUENCE</scope>
</reference>
<dbReference type="InterPro" id="IPR022157">
    <property type="entry name" value="Dynactin"/>
</dbReference>
<comment type="caution">
    <text evidence="2">The sequence shown here is derived from an EMBL/GenBank/DDBJ whole genome shotgun (WGS) entry which is preliminary data.</text>
</comment>
<name>A0AAV0B5J8_PHAPC</name>
<accession>A0AAV0B5J8</accession>
<evidence type="ECO:0000313" key="2">
    <source>
        <dbReference type="EMBL" id="CAH7681375.1"/>
    </source>
</evidence>
<dbReference type="AlphaFoldDB" id="A0AAV0B5J8"/>
<dbReference type="Proteomes" id="UP001153365">
    <property type="component" value="Unassembled WGS sequence"/>
</dbReference>
<gene>
    <name evidence="2" type="ORF">PPACK8108_LOCUS13964</name>
</gene>
<organism evidence="2 3">
    <name type="scientific">Phakopsora pachyrhizi</name>
    <name type="common">Asian soybean rust disease fungus</name>
    <dbReference type="NCBI Taxonomy" id="170000"/>
    <lineage>
        <taxon>Eukaryota</taxon>
        <taxon>Fungi</taxon>
        <taxon>Dikarya</taxon>
        <taxon>Basidiomycota</taxon>
        <taxon>Pucciniomycotina</taxon>
        <taxon>Pucciniomycetes</taxon>
        <taxon>Pucciniales</taxon>
        <taxon>Phakopsoraceae</taxon>
        <taxon>Phakopsora</taxon>
    </lineage>
</organism>
<dbReference type="Pfam" id="PF12455">
    <property type="entry name" value="Dynactin"/>
    <property type="match status" value="1"/>
</dbReference>